<dbReference type="EnsemblPlants" id="EMT10588">
    <property type="protein sequence ID" value="EMT10588"/>
    <property type="gene ID" value="F775_21458"/>
</dbReference>
<feature type="domain" description="F-box associated beta-propeller type 3" evidence="1">
    <location>
        <begin position="82"/>
        <end position="253"/>
    </location>
</feature>
<organism evidence="2">
    <name type="scientific">Aegilops tauschii</name>
    <name type="common">Tausch's goatgrass</name>
    <name type="synonym">Aegilops squarrosa</name>
    <dbReference type="NCBI Taxonomy" id="37682"/>
    <lineage>
        <taxon>Eukaryota</taxon>
        <taxon>Viridiplantae</taxon>
        <taxon>Streptophyta</taxon>
        <taxon>Embryophyta</taxon>
        <taxon>Tracheophyta</taxon>
        <taxon>Spermatophyta</taxon>
        <taxon>Magnoliopsida</taxon>
        <taxon>Liliopsida</taxon>
        <taxon>Poales</taxon>
        <taxon>Poaceae</taxon>
        <taxon>BOP clade</taxon>
        <taxon>Pooideae</taxon>
        <taxon>Triticodae</taxon>
        <taxon>Triticeae</taxon>
        <taxon>Triticinae</taxon>
        <taxon>Aegilops</taxon>
    </lineage>
</organism>
<protein>
    <recommendedName>
        <fullName evidence="1">F-box associated beta-propeller type 3 domain-containing protein</fullName>
    </recommendedName>
</protein>
<evidence type="ECO:0000259" key="1">
    <source>
        <dbReference type="Pfam" id="PF08268"/>
    </source>
</evidence>
<sequence>MSLFSMELREQYEFTAIKDGLMLASEWSNLPIDVESGSHEAPSLPLLYVDTDDQSSIDILTCNHRIDDRLQSIARLDDAIDFSLVACCDGLLVLSTCKESGLSKYNPATRQYAPLHQLDGFRFLGMYPHSPTGEYRLLLCPEDDDQSGSYVFTLGSGQPQRHVDCPSDKELMNSPGSILIRDSLHWHADNLIMVFDTTAELFRQMRSPIVLPNDHADLFEMDDMLGVFSLNDEETILDIWVMQDYEGQVWASKCRVELLIAELMVQLENFGDCWNVEAAYWDGDVLVLAKFDNNSPLQIDMDGKLVASLHRRFLWHTGLRLKQSLVSHTFFPALEGYVVNASPFI</sequence>
<dbReference type="Pfam" id="PF08268">
    <property type="entry name" value="FBA_3"/>
    <property type="match status" value="1"/>
</dbReference>
<dbReference type="PANTHER" id="PTHR31672:SF2">
    <property type="entry name" value="F-BOX DOMAIN-CONTAINING PROTEIN"/>
    <property type="match status" value="1"/>
</dbReference>
<dbReference type="PANTHER" id="PTHR31672">
    <property type="entry name" value="BNACNNG10540D PROTEIN"/>
    <property type="match status" value="1"/>
</dbReference>
<dbReference type="InterPro" id="IPR013187">
    <property type="entry name" value="F-box-assoc_dom_typ3"/>
</dbReference>
<dbReference type="InterPro" id="IPR050796">
    <property type="entry name" value="SCF_F-box_component"/>
</dbReference>
<dbReference type="AlphaFoldDB" id="M8C617"/>
<dbReference type="InterPro" id="IPR017451">
    <property type="entry name" value="F-box-assoc_interact_dom"/>
</dbReference>
<reference evidence="2" key="1">
    <citation type="submission" date="2015-06" db="UniProtKB">
        <authorList>
            <consortium name="EnsemblPlants"/>
        </authorList>
    </citation>
    <scope>IDENTIFICATION</scope>
</reference>
<accession>M8C617</accession>
<evidence type="ECO:0000313" key="2">
    <source>
        <dbReference type="EnsemblPlants" id="EMT10588"/>
    </source>
</evidence>
<name>M8C617_AEGTA</name>
<dbReference type="NCBIfam" id="TIGR01640">
    <property type="entry name" value="F_box_assoc_1"/>
    <property type="match status" value="1"/>
</dbReference>
<proteinExistence type="predicted"/>